<feature type="region of interest" description="Disordered" evidence="2">
    <location>
        <begin position="476"/>
        <end position="628"/>
    </location>
</feature>
<name>A0A9D3SM44_9TELE</name>
<dbReference type="AlphaFoldDB" id="A0A9D3SM44"/>
<keyword evidence="1" id="KW-0175">Coiled coil</keyword>
<feature type="region of interest" description="Disordered" evidence="2">
    <location>
        <begin position="293"/>
        <end position="330"/>
    </location>
</feature>
<dbReference type="OrthoDB" id="8952129at2759"/>
<feature type="compositionally biased region" description="Basic and acidic residues" evidence="2">
    <location>
        <begin position="369"/>
        <end position="380"/>
    </location>
</feature>
<dbReference type="Proteomes" id="UP000824219">
    <property type="component" value="Linkage Group LG08"/>
</dbReference>
<sequence length="628" mass="72124">MESSKGYKNWCYANHSTRATQLQYQLQELSERERRARHHNQKLLQDFQRAQNTLSDLVARSEAMNTIRMEYESFLEENYPKWQQKLQEKRLSEQQKMLEQHLKTCTLHTEEEGQRIGTGNKHPFRINTSSAISPDLSHCAILHSLQHISDHRNNVAEGKNLQFTTLTIFSHSDQIPIFCHVLFHPGSKQNMQGNVHSSFPSSWLTQSLIPVTELEHGISKNSKNTQNVHQVLNSSLLDHNCLTGDPVVLQDHHSCEHLRQYPNSWAPGCGKRVECPIDCPSWSHLPLINGDKVRREENRRPKKQEASANFQGDNHHMQKLRKKVNSSDTEPVNISTYYGDTSESSGLYTKAIKSLPTKVQRARIKRRVEKQTHNTRKDAVSEWLSSVSDRQSVSNHKKQKRKERSNGRKTALKTSKAAVNSPKQLVKENKDDGNSIDETLTSICCKVKTGGMKRYEEDTEEEEEILGCGDMRVNEATNRDSTENQGNRASLCEERHEKGEVEERYRAKSSTDEEAPEEKPLRSDTSVKESHILEEVDSVRESEEEEGGVGEEEEEDEVKGDEDEKSRPSGRRSNEDENKSDQEGNYSEVLKSDSERSIQDSLRELYKDDTEDDLTENEENIEEEEEGR</sequence>
<protein>
    <submittedName>
        <fullName evidence="3">Uncharacterized protein</fullName>
    </submittedName>
</protein>
<accession>A0A9D3SM44</accession>
<keyword evidence="4" id="KW-1185">Reference proteome</keyword>
<feature type="compositionally biased region" description="Basic and acidic residues" evidence="2">
    <location>
        <begin position="590"/>
        <end position="608"/>
    </location>
</feature>
<feature type="compositionally biased region" description="Basic and acidic residues" evidence="2">
    <location>
        <begin position="491"/>
        <end position="541"/>
    </location>
</feature>
<feature type="region of interest" description="Disordered" evidence="2">
    <location>
        <begin position="355"/>
        <end position="433"/>
    </location>
</feature>
<feature type="coiled-coil region" evidence="1">
    <location>
        <begin position="12"/>
        <end position="60"/>
    </location>
</feature>
<feature type="compositionally biased region" description="Acidic residues" evidence="2">
    <location>
        <begin position="609"/>
        <end position="628"/>
    </location>
</feature>
<evidence type="ECO:0000313" key="4">
    <source>
        <dbReference type="Proteomes" id="UP000824219"/>
    </source>
</evidence>
<feature type="compositionally biased region" description="Basic and acidic residues" evidence="2">
    <location>
        <begin position="293"/>
        <end position="305"/>
    </location>
</feature>
<evidence type="ECO:0000256" key="1">
    <source>
        <dbReference type="SAM" id="Coils"/>
    </source>
</evidence>
<feature type="compositionally biased region" description="Polar residues" evidence="2">
    <location>
        <begin position="383"/>
        <end position="394"/>
    </location>
</feature>
<organism evidence="3 4">
    <name type="scientific">Hemibagrus wyckioides</name>
    <dbReference type="NCBI Taxonomy" id="337641"/>
    <lineage>
        <taxon>Eukaryota</taxon>
        <taxon>Metazoa</taxon>
        <taxon>Chordata</taxon>
        <taxon>Craniata</taxon>
        <taxon>Vertebrata</taxon>
        <taxon>Euteleostomi</taxon>
        <taxon>Actinopterygii</taxon>
        <taxon>Neopterygii</taxon>
        <taxon>Teleostei</taxon>
        <taxon>Ostariophysi</taxon>
        <taxon>Siluriformes</taxon>
        <taxon>Bagridae</taxon>
        <taxon>Hemibagrus</taxon>
    </lineage>
</organism>
<gene>
    <name evidence="3" type="ORF">KOW79_007311</name>
</gene>
<reference evidence="3 4" key="1">
    <citation type="submission" date="2021-06" db="EMBL/GenBank/DDBJ databases">
        <title>Chromosome-level genome assembly of the red-tail catfish (Hemibagrus wyckioides).</title>
        <authorList>
            <person name="Shao F."/>
        </authorList>
    </citation>
    <scope>NUCLEOTIDE SEQUENCE [LARGE SCALE GENOMIC DNA]</scope>
    <source>
        <strain evidence="3">EC202008001</strain>
        <tissue evidence="3">Blood</tissue>
    </source>
</reference>
<comment type="caution">
    <text evidence="3">The sequence shown here is derived from an EMBL/GenBank/DDBJ whole genome shotgun (WGS) entry which is preliminary data.</text>
</comment>
<dbReference type="EMBL" id="JAHKSW010000008">
    <property type="protein sequence ID" value="KAG7329137.1"/>
    <property type="molecule type" value="Genomic_DNA"/>
</dbReference>
<feature type="compositionally biased region" description="Basic and acidic residues" evidence="2">
    <location>
        <begin position="562"/>
        <end position="582"/>
    </location>
</feature>
<evidence type="ECO:0000256" key="2">
    <source>
        <dbReference type="SAM" id="MobiDB-lite"/>
    </source>
</evidence>
<feature type="compositionally biased region" description="Acidic residues" evidence="2">
    <location>
        <begin position="542"/>
        <end position="561"/>
    </location>
</feature>
<proteinExistence type="predicted"/>
<evidence type="ECO:0000313" key="3">
    <source>
        <dbReference type="EMBL" id="KAG7329137.1"/>
    </source>
</evidence>